<evidence type="ECO:0000313" key="1">
    <source>
        <dbReference type="EMBL" id="KAF7266675.1"/>
    </source>
</evidence>
<accession>A0A834HQ93</accession>
<dbReference type="EMBL" id="JAACXV010014518">
    <property type="protein sequence ID" value="KAF7266675.1"/>
    <property type="molecule type" value="Genomic_DNA"/>
</dbReference>
<name>A0A834HQ93_RHYFE</name>
<sequence>MFQSVNILENPFRYQILFIDPDLRISREVDKKGTEGSVAGSPDEQRGHFVGPFLSFKCLSAGSRFRRCLGKCIYIRMLGEDFELEGNDD</sequence>
<keyword evidence="2" id="KW-1185">Reference proteome</keyword>
<dbReference type="Proteomes" id="UP000625711">
    <property type="component" value="Unassembled WGS sequence"/>
</dbReference>
<proteinExistence type="predicted"/>
<gene>
    <name evidence="1" type="ORF">GWI33_020007</name>
</gene>
<reference evidence="1" key="1">
    <citation type="submission" date="2020-08" db="EMBL/GenBank/DDBJ databases">
        <title>Genome sequencing and assembly of the red palm weevil Rhynchophorus ferrugineus.</title>
        <authorList>
            <person name="Dias G.B."/>
            <person name="Bergman C.M."/>
            <person name="Manee M."/>
        </authorList>
    </citation>
    <scope>NUCLEOTIDE SEQUENCE</scope>
    <source>
        <strain evidence="1">AA-2017</strain>
        <tissue evidence="1">Whole larva</tissue>
    </source>
</reference>
<comment type="caution">
    <text evidence="1">The sequence shown here is derived from an EMBL/GenBank/DDBJ whole genome shotgun (WGS) entry which is preliminary data.</text>
</comment>
<dbReference type="AlphaFoldDB" id="A0A834HQ93"/>
<organism evidence="1 2">
    <name type="scientific">Rhynchophorus ferrugineus</name>
    <name type="common">Red palm weevil</name>
    <name type="synonym">Curculio ferrugineus</name>
    <dbReference type="NCBI Taxonomy" id="354439"/>
    <lineage>
        <taxon>Eukaryota</taxon>
        <taxon>Metazoa</taxon>
        <taxon>Ecdysozoa</taxon>
        <taxon>Arthropoda</taxon>
        <taxon>Hexapoda</taxon>
        <taxon>Insecta</taxon>
        <taxon>Pterygota</taxon>
        <taxon>Neoptera</taxon>
        <taxon>Endopterygota</taxon>
        <taxon>Coleoptera</taxon>
        <taxon>Polyphaga</taxon>
        <taxon>Cucujiformia</taxon>
        <taxon>Curculionidae</taxon>
        <taxon>Dryophthorinae</taxon>
        <taxon>Rhynchophorus</taxon>
    </lineage>
</organism>
<protein>
    <submittedName>
        <fullName evidence="1">Uncharacterized protein</fullName>
    </submittedName>
</protein>
<evidence type="ECO:0000313" key="2">
    <source>
        <dbReference type="Proteomes" id="UP000625711"/>
    </source>
</evidence>